<evidence type="ECO:0000313" key="1">
    <source>
        <dbReference type="EMBL" id="MBT1701030.1"/>
    </source>
</evidence>
<dbReference type="EMBL" id="JAHESF010000055">
    <property type="protein sequence ID" value="MBT1701030.1"/>
    <property type="molecule type" value="Genomic_DNA"/>
</dbReference>
<proteinExistence type="predicted"/>
<dbReference type="PROSITE" id="PS51257">
    <property type="entry name" value="PROKAR_LIPOPROTEIN"/>
    <property type="match status" value="1"/>
</dbReference>
<sequence>MKLNRIVIAAIAILLVVQSCGSKSEFQKVLDSPEEFHTREIELTGILIISIETSVIIMTTHSKADEAIWIEFSENWLGDYAFDQVRDHFIKIKGTFDKDSKGPEGEYAGTLKNAMIVAVGDVPPNEERLAALRLLRENNLELKKLHLDGFQLHFNCDSIPFLKKTTGDTTRIWTTSEESCYYMDNLKEDIKPLKKSIHPEKFGKTQYIDVNENGRVSLVTMHETTFVKRNDSLYHFNRFIKPKLIFHPGMFIDDRKSIKLEKKYNYKGDSIVLGRSWVDKGLKHYYIIVMNHEDNELTQYSFTFDENLRFIYWEDCKN</sequence>
<dbReference type="Proteomes" id="UP001319200">
    <property type="component" value="Unassembled WGS sequence"/>
</dbReference>
<accession>A0AAP2DR99</accession>
<name>A0AAP2DR99_9BACT</name>
<dbReference type="AlphaFoldDB" id="A0AAP2DR99"/>
<comment type="caution">
    <text evidence="1">The sequence shown here is derived from an EMBL/GenBank/DDBJ whole genome shotgun (WGS) entry which is preliminary data.</text>
</comment>
<gene>
    <name evidence="1" type="ORF">KK083_29325</name>
</gene>
<keyword evidence="2" id="KW-1185">Reference proteome</keyword>
<reference evidence="1 2" key="1">
    <citation type="submission" date="2021-05" db="EMBL/GenBank/DDBJ databases">
        <title>A Polyphasic approach of four new species of the genus Ohtaekwangia: Ohtaekwangia histidinii sp. nov., Ohtaekwangia cretensis sp. nov., Ohtaekwangia indiensis sp. nov., Ohtaekwangia reichenbachii sp. nov. from diverse environment.</title>
        <authorList>
            <person name="Octaviana S."/>
        </authorList>
    </citation>
    <scope>NUCLEOTIDE SEQUENCE [LARGE SCALE GENOMIC DNA]</scope>
    <source>
        <strain evidence="1 2">PWU4</strain>
    </source>
</reference>
<protein>
    <submittedName>
        <fullName evidence="1">Uncharacterized protein</fullName>
    </submittedName>
</protein>
<evidence type="ECO:0000313" key="2">
    <source>
        <dbReference type="Proteomes" id="UP001319200"/>
    </source>
</evidence>
<organism evidence="1 2">
    <name type="scientific">Chryseosolibacter histidini</name>
    <dbReference type="NCBI Taxonomy" id="2782349"/>
    <lineage>
        <taxon>Bacteria</taxon>
        <taxon>Pseudomonadati</taxon>
        <taxon>Bacteroidota</taxon>
        <taxon>Cytophagia</taxon>
        <taxon>Cytophagales</taxon>
        <taxon>Chryseotaleaceae</taxon>
        <taxon>Chryseosolibacter</taxon>
    </lineage>
</organism>
<dbReference type="RefSeq" id="WP_254169717.1">
    <property type="nucleotide sequence ID" value="NZ_JAHESF010000055.1"/>
</dbReference>